<organism evidence="1 2">
    <name type="scientific">Paraphaeosphaeria sporulosa</name>
    <dbReference type="NCBI Taxonomy" id="1460663"/>
    <lineage>
        <taxon>Eukaryota</taxon>
        <taxon>Fungi</taxon>
        <taxon>Dikarya</taxon>
        <taxon>Ascomycota</taxon>
        <taxon>Pezizomycotina</taxon>
        <taxon>Dothideomycetes</taxon>
        <taxon>Pleosporomycetidae</taxon>
        <taxon>Pleosporales</taxon>
        <taxon>Massarineae</taxon>
        <taxon>Didymosphaeriaceae</taxon>
        <taxon>Paraphaeosphaeria</taxon>
    </lineage>
</organism>
<sequence length="164" mass="18564">MPQAKLNPLSKDKPFLLMRLPLTELSIGLTGSSSEYLKKDVAIYHNLMSSLLCSQNTTRGSPSLKVHTQTEEKIERLVALSRWLYKPDAADVYRTLRALETRKAVVRATNDLLWKTVVFFVTSTEWGFATPHVDGDRYLHFLEEMLRGSAALEFAQVKHRSGGL</sequence>
<dbReference type="EMBL" id="KV441553">
    <property type="protein sequence ID" value="OAG04707.1"/>
    <property type="molecule type" value="Genomic_DNA"/>
</dbReference>
<protein>
    <submittedName>
        <fullName evidence="1">Uncharacterized protein</fullName>
    </submittedName>
</protein>
<dbReference type="OrthoDB" id="62952at2759"/>
<name>A0A177CD41_9PLEO</name>
<accession>A0A177CD41</accession>
<dbReference type="GeneID" id="28763736"/>
<keyword evidence="2" id="KW-1185">Reference proteome</keyword>
<reference evidence="1 2" key="1">
    <citation type="submission" date="2016-05" db="EMBL/GenBank/DDBJ databases">
        <title>Comparative analysis of secretome profiles of manganese(II)-oxidizing ascomycete fungi.</title>
        <authorList>
            <consortium name="DOE Joint Genome Institute"/>
            <person name="Zeiner C.A."/>
            <person name="Purvine S.O."/>
            <person name="Zink E.M."/>
            <person name="Wu S."/>
            <person name="Pasa-Tolic L."/>
            <person name="Chaput D.L."/>
            <person name="Haridas S."/>
            <person name="Grigoriev I.V."/>
            <person name="Santelli C.M."/>
            <person name="Hansel C.M."/>
        </authorList>
    </citation>
    <scope>NUCLEOTIDE SEQUENCE [LARGE SCALE GENOMIC DNA]</scope>
    <source>
        <strain evidence="1 2">AP3s5-JAC2a</strain>
    </source>
</reference>
<gene>
    <name evidence="1" type="ORF">CC84DRAFT_1176886</name>
</gene>
<dbReference type="RefSeq" id="XP_018035072.1">
    <property type="nucleotide sequence ID" value="XM_018180250.1"/>
</dbReference>
<evidence type="ECO:0000313" key="1">
    <source>
        <dbReference type="EMBL" id="OAG04707.1"/>
    </source>
</evidence>
<proteinExistence type="predicted"/>
<dbReference type="InParanoid" id="A0A177CD41"/>
<dbReference type="AlphaFoldDB" id="A0A177CD41"/>
<evidence type="ECO:0000313" key="2">
    <source>
        <dbReference type="Proteomes" id="UP000077069"/>
    </source>
</evidence>
<dbReference type="Proteomes" id="UP000077069">
    <property type="component" value="Unassembled WGS sequence"/>
</dbReference>